<keyword evidence="2" id="KW-1185">Reference proteome</keyword>
<evidence type="ECO:0000313" key="1">
    <source>
        <dbReference type="EMBL" id="KAK3764979.1"/>
    </source>
</evidence>
<protein>
    <submittedName>
        <fullName evidence="1">Uncharacterized protein</fullName>
    </submittedName>
</protein>
<sequence>MGSCPFDLLQRRSLRVSNIIWHQFHGLYRYLDPDSGSNPRQTWDCDDVQKLCAVLYGAPSKGHFRLMCRSLKTRGRLKMKVYCLVHQTLQTSPWHLKEGSYHGCRNQFFDQTRSGNSSC</sequence>
<proteinExistence type="predicted"/>
<gene>
    <name evidence="1" type="ORF">RRG08_011066</name>
</gene>
<dbReference type="AlphaFoldDB" id="A0AAE0Z8Y5"/>
<organism evidence="1 2">
    <name type="scientific">Elysia crispata</name>
    <name type="common">lettuce slug</name>
    <dbReference type="NCBI Taxonomy" id="231223"/>
    <lineage>
        <taxon>Eukaryota</taxon>
        <taxon>Metazoa</taxon>
        <taxon>Spiralia</taxon>
        <taxon>Lophotrochozoa</taxon>
        <taxon>Mollusca</taxon>
        <taxon>Gastropoda</taxon>
        <taxon>Heterobranchia</taxon>
        <taxon>Euthyneura</taxon>
        <taxon>Panpulmonata</taxon>
        <taxon>Sacoglossa</taxon>
        <taxon>Placobranchoidea</taxon>
        <taxon>Plakobranchidae</taxon>
        <taxon>Elysia</taxon>
    </lineage>
</organism>
<comment type="caution">
    <text evidence="1">The sequence shown here is derived from an EMBL/GenBank/DDBJ whole genome shotgun (WGS) entry which is preliminary data.</text>
</comment>
<name>A0AAE0Z8Y5_9GAST</name>
<reference evidence="1" key="1">
    <citation type="journal article" date="2023" name="G3 (Bethesda)">
        <title>A reference genome for the long-term kleptoplast-retaining sea slug Elysia crispata morphotype clarki.</title>
        <authorList>
            <person name="Eastman K.E."/>
            <person name="Pendleton A.L."/>
            <person name="Shaikh M.A."/>
            <person name="Suttiyut T."/>
            <person name="Ogas R."/>
            <person name="Tomko P."/>
            <person name="Gavelis G."/>
            <person name="Widhalm J.R."/>
            <person name="Wisecaver J.H."/>
        </authorList>
    </citation>
    <scope>NUCLEOTIDE SEQUENCE</scope>
    <source>
        <strain evidence="1">ECLA1</strain>
    </source>
</reference>
<dbReference type="EMBL" id="JAWDGP010004362">
    <property type="protein sequence ID" value="KAK3764979.1"/>
    <property type="molecule type" value="Genomic_DNA"/>
</dbReference>
<dbReference type="Proteomes" id="UP001283361">
    <property type="component" value="Unassembled WGS sequence"/>
</dbReference>
<accession>A0AAE0Z8Y5</accession>
<evidence type="ECO:0000313" key="2">
    <source>
        <dbReference type="Proteomes" id="UP001283361"/>
    </source>
</evidence>